<sequence length="69" mass="7922">MSKMTKKEEKELYDKFYNEVIERDLPIAHEFEGGEAGVRAMAAEHAAWVVEQRKNPPSRIGTRVNFLGD</sequence>
<name>A0A0F9MVP7_9ZZZZ</name>
<organism evidence="1">
    <name type="scientific">marine sediment metagenome</name>
    <dbReference type="NCBI Taxonomy" id="412755"/>
    <lineage>
        <taxon>unclassified sequences</taxon>
        <taxon>metagenomes</taxon>
        <taxon>ecological metagenomes</taxon>
    </lineage>
</organism>
<comment type="caution">
    <text evidence="1">The sequence shown here is derived from an EMBL/GenBank/DDBJ whole genome shotgun (WGS) entry which is preliminary data.</text>
</comment>
<proteinExistence type="predicted"/>
<gene>
    <name evidence="1" type="ORF">LCGC14_1027420</name>
</gene>
<dbReference type="AlphaFoldDB" id="A0A0F9MVP7"/>
<accession>A0A0F9MVP7</accession>
<dbReference type="EMBL" id="LAZR01004143">
    <property type="protein sequence ID" value="KKN11360.1"/>
    <property type="molecule type" value="Genomic_DNA"/>
</dbReference>
<evidence type="ECO:0000313" key="1">
    <source>
        <dbReference type="EMBL" id="KKN11360.1"/>
    </source>
</evidence>
<protein>
    <submittedName>
        <fullName evidence="1">Uncharacterized protein</fullName>
    </submittedName>
</protein>
<reference evidence="1" key="1">
    <citation type="journal article" date="2015" name="Nature">
        <title>Complex archaea that bridge the gap between prokaryotes and eukaryotes.</title>
        <authorList>
            <person name="Spang A."/>
            <person name="Saw J.H."/>
            <person name="Jorgensen S.L."/>
            <person name="Zaremba-Niedzwiedzka K."/>
            <person name="Martijn J."/>
            <person name="Lind A.E."/>
            <person name="van Eijk R."/>
            <person name="Schleper C."/>
            <person name="Guy L."/>
            <person name="Ettema T.J."/>
        </authorList>
    </citation>
    <scope>NUCLEOTIDE SEQUENCE</scope>
</reference>